<evidence type="ECO:0000313" key="1">
    <source>
        <dbReference type="EMBL" id="MBB5697913.1"/>
    </source>
</evidence>
<dbReference type="Gene3D" id="3.30.70.100">
    <property type="match status" value="1"/>
</dbReference>
<sequence>MGVLVVSYPAEAGNRFDADYYLATHMPLVEKYWRPRGMTGARPLIGGSGPAGKLAAMVLIDFAPGTAIDALLADPASAPVFADVANFTDIAPAAHIFPDA</sequence>
<dbReference type="PANTHER" id="PTHR40260">
    <property type="entry name" value="BLR8190 PROTEIN"/>
    <property type="match status" value="1"/>
</dbReference>
<organism evidence="1 2">
    <name type="scientific">Sphingomonas yantingensis</name>
    <dbReference type="NCBI Taxonomy" id="1241761"/>
    <lineage>
        <taxon>Bacteria</taxon>
        <taxon>Pseudomonadati</taxon>
        <taxon>Pseudomonadota</taxon>
        <taxon>Alphaproteobacteria</taxon>
        <taxon>Sphingomonadales</taxon>
        <taxon>Sphingomonadaceae</taxon>
        <taxon>Sphingomonas</taxon>
    </lineage>
</organism>
<evidence type="ECO:0000313" key="2">
    <source>
        <dbReference type="Proteomes" id="UP000557739"/>
    </source>
</evidence>
<dbReference type="EMBL" id="JACIJJ010000001">
    <property type="protein sequence ID" value="MBB5697913.1"/>
    <property type="molecule type" value="Genomic_DNA"/>
</dbReference>
<dbReference type="RefSeq" id="WP_184025658.1">
    <property type="nucleotide sequence ID" value="NZ_JACIJJ010000001.1"/>
</dbReference>
<comment type="caution">
    <text evidence="1">The sequence shown here is derived from an EMBL/GenBank/DDBJ whole genome shotgun (WGS) entry which is preliminary data.</text>
</comment>
<dbReference type="NCBIfam" id="TIGR02118">
    <property type="entry name" value="EthD family reductase"/>
    <property type="match status" value="1"/>
</dbReference>
<dbReference type="SUPFAM" id="SSF54909">
    <property type="entry name" value="Dimeric alpha+beta barrel"/>
    <property type="match status" value="1"/>
</dbReference>
<dbReference type="InterPro" id="IPR011008">
    <property type="entry name" value="Dimeric_a/b-barrel"/>
</dbReference>
<protein>
    <submittedName>
        <fullName evidence="1">Uncharacterized protein (TIGR02118 family)</fullName>
    </submittedName>
</protein>
<dbReference type="PANTHER" id="PTHR40260:SF2">
    <property type="entry name" value="BLR8190 PROTEIN"/>
    <property type="match status" value="1"/>
</dbReference>
<dbReference type="GO" id="GO:0016491">
    <property type="term" value="F:oxidoreductase activity"/>
    <property type="evidence" value="ECO:0007669"/>
    <property type="project" value="InterPro"/>
</dbReference>
<proteinExistence type="predicted"/>
<gene>
    <name evidence="1" type="ORF">FHR19_001238</name>
</gene>
<name>A0A7W9AP03_9SPHN</name>
<dbReference type="AlphaFoldDB" id="A0A7W9AP03"/>
<keyword evidence="2" id="KW-1185">Reference proteome</keyword>
<reference evidence="1 2" key="1">
    <citation type="submission" date="2020-08" db="EMBL/GenBank/DDBJ databases">
        <title>Genomic Encyclopedia of Type Strains, Phase IV (KMG-IV): sequencing the most valuable type-strain genomes for metagenomic binning, comparative biology and taxonomic classification.</title>
        <authorList>
            <person name="Goeker M."/>
        </authorList>
    </citation>
    <scope>NUCLEOTIDE SEQUENCE [LARGE SCALE GENOMIC DNA]</scope>
    <source>
        <strain evidence="1 2">DSM 27244</strain>
    </source>
</reference>
<accession>A0A7W9AP03</accession>
<dbReference type="InterPro" id="IPR009799">
    <property type="entry name" value="EthD_dom"/>
</dbReference>
<dbReference type="Proteomes" id="UP000557739">
    <property type="component" value="Unassembled WGS sequence"/>
</dbReference>